<dbReference type="InterPro" id="IPR005829">
    <property type="entry name" value="Sugar_transporter_CS"/>
</dbReference>
<feature type="transmembrane region" description="Helical" evidence="8">
    <location>
        <begin position="277"/>
        <end position="295"/>
    </location>
</feature>
<dbReference type="AlphaFoldDB" id="A0A343TLS7"/>
<accession>A0A343TLS7</accession>
<dbReference type="GO" id="GO:0022857">
    <property type="term" value="F:transmembrane transporter activity"/>
    <property type="evidence" value="ECO:0007669"/>
    <property type="project" value="InterPro"/>
</dbReference>
<evidence type="ECO:0000256" key="2">
    <source>
        <dbReference type="ARBA" id="ARBA00022448"/>
    </source>
</evidence>
<evidence type="ECO:0000256" key="4">
    <source>
        <dbReference type="ARBA" id="ARBA00022692"/>
    </source>
</evidence>
<sequence>MTGIGIERLFGRNAGMIRETDFRLLLAANAIGALGTALVSPLLDTLTGPFGVSAARIGLIVTAFAAPAVVMVPLGGVLVDRVGRKPILVTGLLCFAVGGTAIAFTTDFRIVLTLRVLQGIGFAGVIPVIITCLGDLYEDDAEATAQGLRFGVSGLSQAVFPATAGVLVVLAWQYPFFIYGLGIPVAAAIWLRFEEPTDVVRESGTRAKNSGEKRDVTPDSPPDRPTGYVRRLLHLASRRRVYSYLLARAIIMVPFIGFLTYNSLVVVQLLDGSPREAGIIVALFSLVYAATATQAGRITALFERRTIPLLAANVLLGGGLVGFGIAPSMSVAILAACVLGVGVGITFSLYRSIITGLAPDAFRGGLVSLGESGGRLVSTLTPIGMGGAIALGDPMLGAAAALQWTVVGAGVLAGAIGVASVVSARTAPPVSDAIE</sequence>
<feature type="compositionally biased region" description="Basic and acidic residues" evidence="7">
    <location>
        <begin position="202"/>
        <end position="217"/>
    </location>
</feature>
<feature type="transmembrane region" description="Helical" evidence="8">
    <location>
        <begin position="148"/>
        <end position="170"/>
    </location>
</feature>
<feature type="transmembrane region" description="Helical" evidence="8">
    <location>
        <begin position="241"/>
        <end position="265"/>
    </location>
</feature>
<evidence type="ECO:0000256" key="1">
    <source>
        <dbReference type="ARBA" id="ARBA00004651"/>
    </source>
</evidence>
<dbReference type="Proteomes" id="UP000263012">
    <property type="component" value="Chromosome"/>
</dbReference>
<feature type="transmembrane region" description="Helical" evidence="8">
    <location>
        <begin position="331"/>
        <end position="350"/>
    </location>
</feature>
<evidence type="ECO:0000256" key="6">
    <source>
        <dbReference type="ARBA" id="ARBA00023136"/>
    </source>
</evidence>
<keyword evidence="6 8" id="KW-0472">Membrane</keyword>
<keyword evidence="11" id="KW-1185">Reference proteome</keyword>
<proteinExistence type="predicted"/>
<keyword evidence="3" id="KW-1003">Cell membrane</keyword>
<feature type="region of interest" description="Disordered" evidence="7">
    <location>
        <begin position="202"/>
        <end position="225"/>
    </location>
</feature>
<dbReference type="PANTHER" id="PTHR23517:SF3">
    <property type="entry name" value="INTEGRAL MEMBRANE TRANSPORT PROTEIN"/>
    <property type="match status" value="1"/>
</dbReference>
<keyword evidence="2" id="KW-0813">Transport</keyword>
<evidence type="ECO:0000259" key="9">
    <source>
        <dbReference type="PROSITE" id="PS50850"/>
    </source>
</evidence>
<dbReference type="SUPFAM" id="SSF103473">
    <property type="entry name" value="MFS general substrate transporter"/>
    <property type="match status" value="1"/>
</dbReference>
<evidence type="ECO:0000256" key="7">
    <source>
        <dbReference type="SAM" id="MobiDB-lite"/>
    </source>
</evidence>
<keyword evidence="4 8" id="KW-0812">Transmembrane</keyword>
<dbReference type="GeneID" id="37878786"/>
<feature type="transmembrane region" description="Helical" evidence="8">
    <location>
        <begin position="22"/>
        <end position="43"/>
    </location>
</feature>
<dbReference type="Gene3D" id="1.20.1250.20">
    <property type="entry name" value="MFS general substrate transporter like domains"/>
    <property type="match status" value="2"/>
</dbReference>
<evidence type="ECO:0000313" key="11">
    <source>
        <dbReference type="Proteomes" id="UP000263012"/>
    </source>
</evidence>
<dbReference type="Pfam" id="PF07690">
    <property type="entry name" value="MFS_1"/>
    <property type="match status" value="1"/>
</dbReference>
<dbReference type="PROSITE" id="PS50850">
    <property type="entry name" value="MFS"/>
    <property type="match status" value="1"/>
</dbReference>
<protein>
    <submittedName>
        <fullName evidence="10">Major facilitator superfamily MFS_1</fullName>
    </submittedName>
</protein>
<dbReference type="PANTHER" id="PTHR23517">
    <property type="entry name" value="RESISTANCE PROTEIN MDTM, PUTATIVE-RELATED-RELATED"/>
    <property type="match status" value="1"/>
</dbReference>
<evidence type="ECO:0000256" key="8">
    <source>
        <dbReference type="SAM" id="Phobius"/>
    </source>
</evidence>
<name>A0A343TLS7_9EURY</name>
<feature type="transmembrane region" description="Helical" evidence="8">
    <location>
        <begin position="307"/>
        <end position="325"/>
    </location>
</feature>
<dbReference type="PROSITE" id="PS00216">
    <property type="entry name" value="SUGAR_TRANSPORT_1"/>
    <property type="match status" value="1"/>
</dbReference>
<gene>
    <name evidence="10" type="ORF">AArcSl_2427</name>
</gene>
<comment type="subcellular location">
    <subcellularLocation>
        <location evidence="1">Cell membrane</location>
        <topology evidence="1">Multi-pass membrane protein</topology>
    </subcellularLocation>
</comment>
<feature type="domain" description="Major facilitator superfamily (MFS) profile" evidence="9">
    <location>
        <begin position="21"/>
        <end position="426"/>
    </location>
</feature>
<evidence type="ECO:0000256" key="3">
    <source>
        <dbReference type="ARBA" id="ARBA00022475"/>
    </source>
</evidence>
<evidence type="ECO:0000313" key="10">
    <source>
        <dbReference type="EMBL" id="AUX10049.1"/>
    </source>
</evidence>
<dbReference type="InterPro" id="IPR050171">
    <property type="entry name" value="MFS_Transporters"/>
</dbReference>
<feature type="transmembrane region" description="Helical" evidence="8">
    <location>
        <begin position="176"/>
        <end position="193"/>
    </location>
</feature>
<dbReference type="InterPro" id="IPR036259">
    <property type="entry name" value="MFS_trans_sf"/>
</dbReference>
<dbReference type="RefSeq" id="WP_119819651.1">
    <property type="nucleotide sequence ID" value="NZ_CP025066.1"/>
</dbReference>
<feature type="transmembrane region" description="Helical" evidence="8">
    <location>
        <begin position="116"/>
        <end position="136"/>
    </location>
</feature>
<reference evidence="11" key="1">
    <citation type="submission" date="2017-11" db="EMBL/GenBank/DDBJ databases">
        <title>Phenotypic and genomic properties of facultatively anaerobic sulfur-reducing natronoarchaea from hypersaline soda lakes.</title>
        <authorList>
            <person name="Sorokin D.Y."/>
            <person name="Kublanov I.V."/>
            <person name="Roman P."/>
            <person name="Sinninghe Damste J.S."/>
            <person name="Golyshin P.N."/>
            <person name="Rojo D."/>
            <person name="Ciordia S."/>
            <person name="Mena M.D.C."/>
            <person name="Ferrer M."/>
            <person name="Messina E."/>
            <person name="Smedile F."/>
            <person name="La Spada G."/>
            <person name="La Cono V."/>
            <person name="Yakimov M.M."/>
        </authorList>
    </citation>
    <scope>NUCLEOTIDE SEQUENCE [LARGE SCALE GENOMIC DNA]</scope>
    <source>
        <strain evidence="11">AArc-Sl</strain>
    </source>
</reference>
<dbReference type="KEGG" id="hdf:AArcSl_2427"/>
<dbReference type="OrthoDB" id="117970at2157"/>
<dbReference type="InterPro" id="IPR011701">
    <property type="entry name" value="MFS"/>
</dbReference>
<feature type="transmembrane region" description="Helical" evidence="8">
    <location>
        <begin position="55"/>
        <end position="79"/>
    </location>
</feature>
<dbReference type="EMBL" id="CP025066">
    <property type="protein sequence ID" value="AUX10049.1"/>
    <property type="molecule type" value="Genomic_DNA"/>
</dbReference>
<dbReference type="InterPro" id="IPR020846">
    <property type="entry name" value="MFS_dom"/>
</dbReference>
<feature type="transmembrane region" description="Helical" evidence="8">
    <location>
        <begin position="86"/>
        <end position="104"/>
    </location>
</feature>
<evidence type="ECO:0000256" key="5">
    <source>
        <dbReference type="ARBA" id="ARBA00022989"/>
    </source>
</evidence>
<dbReference type="GO" id="GO:0005886">
    <property type="term" value="C:plasma membrane"/>
    <property type="evidence" value="ECO:0007669"/>
    <property type="project" value="UniProtKB-SubCell"/>
</dbReference>
<keyword evidence="5 8" id="KW-1133">Transmembrane helix</keyword>
<organism evidence="10 11">
    <name type="scientific">Halalkaliarchaeum desulfuricum</name>
    <dbReference type="NCBI Taxonomy" id="2055893"/>
    <lineage>
        <taxon>Archaea</taxon>
        <taxon>Methanobacteriati</taxon>
        <taxon>Methanobacteriota</taxon>
        <taxon>Stenosarchaea group</taxon>
        <taxon>Halobacteria</taxon>
        <taxon>Halobacteriales</taxon>
        <taxon>Haloferacaceae</taxon>
        <taxon>Halalkaliarchaeum</taxon>
    </lineage>
</organism>